<evidence type="ECO:0000313" key="1">
    <source>
        <dbReference type="EMBL" id="CAG8724151.1"/>
    </source>
</evidence>
<gene>
    <name evidence="1" type="ORF">AMORRO_LOCUS13534</name>
</gene>
<sequence length="494" mass="56676">LRECLLGLVQSFELSVLDGNNTLRFEPEIFVTIIAECSNFASNANMVPLLKNFPLMKVLLQGVLMDNQNVCDIMSNIELEVKNFLQEVTKFRQQLRKEYSPEYVMDMGTKTDDDSESTPKFDEKNMWKLGLSGANVAFSLNVGLFAERLFSNNGLSSNDGFPSLIVITDGVVKSNLAHMLAGDDIIQKLCKEGIRCNIIQVGSRRGLFDPGVDFGLLPDNEILQFVATATSGVFILSEDRSDLSSANTPNESRQINFFKKILFIETTFSKKNRSRDRNNPVHNVNTFNFPWDPRSQPPSFKPMTTHYKDYSLNLVDVPQLIFSRIRHGFSIDSISFLSGNGNNNNKVDKISITMSRLWSPNVSIQYKIKANWQGERNGILKLKSNRIEINLLAEALSAAYLLNFQTGRPNDQSHPLYWRFVSLYNFLKTICISDEYLKQHVYHRILKENHRLHYRHVTGNVVPMSLNRFEMLKQLWKVKEEHSISFWCDDIRFN</sequence>
<accession>A0A9N9I7S6</accession>
<dbReference type="InterPro" id="IPR033228">
    <property type="entry name" value="SZT2"/>
</dbReference>
<protein>
    <submittedName>
        <fullName evidence="1">16276_t:CDS:1</fullName>
    </submittedName>
</protein>
<proteinExistence type="predicted"/>
<dbReference type="OrthoDB" id="43547at2759"/>
<dbReference type="GO" id="GO:0005777">
    <property type="term" value="C:peroxisome"/>
    <property type="evidence" value="ECO:0007669"/>
    <property type="project" value="InterPro"/>
</dbReference>
<dbReference type="AlphaFoldDB" id="A0A9N9I7S6"/>
<dbReference type="EMBL" id="CAJVPV010023587">
    <property type="protein sequence ID" value="CAG8724151.1"/>
    <property type="molecule type" value="Genomic_DNA"/>
</dbReference>
<name>A0A9N9I7S6_9GLOM</name>
<comment type="caution">
    <text evidence="1">The sequence shown here is derived from an EMBL/GenBank/DDBJ whole genome shotgun (WGS) entry which is preliminary data.</text>
</comment>
<dbReference type="Proteomes" id="UP000789342">
    <property type="component" value="Unassembled WGS sequence"/>
</dbReference>
<evidence type="ECO:0000313" key="2">
    <source>
        <dbReference type="Proteomes" id="UP000789342"/>
    </source>
</evidence>
<dbReference type="PANTHER" id="PTHR14918">
    <property type="entry name" value="KICSTOR COMPLEX PROTEIN SZT2"/>
    <property type="match status" value="1"/>
</dbReference>
<reference evidence="1" key="1">
    <citation type="submission" date="2021-06" db="EMBL/GenBank/DDBJ databases">
        <authorList>
            <person name="Kallberg Y."/>
            <person name="Tangrot J."/>
            <person name="Rosling A."/>
        </authorList>
    </citation>
    <scope>NUCLEOTIDE SEQUENCE</scope>
    <source>
        <strain evidence="1">CL551</strain>
    </source>
</reference>
<dbReference type="PANTHER" id="PTHR14918:SF3">
    <property type="entry name" value="KICSTOR COMPLEX PROTEIN SZT2"/>
    <property type="match status" value="1"/>
</dbReference>
<feature type="non-terminal residue" evidence="1">
    <location>
        <position position="1"/>
    </location>
</feature>
<feature type="non-terminal residue" evidence="1">
    <location>
        <position position="494"/>
    </location>
</feature>
<organism evidence="1 2">
    <name type="scientific">Acaulospora morrowiae</name>
    <dbReference type="NCBI Taxonomy" id="94023"/>
    <lineage>
        <taxon>Eukaryota</taxon>
        <taxon>Fungi</taxon>
        <taxon>Fungi incertae sedis</taxon>
        <taxon>Mucoromycota</taxon>
        <taxon>Glomeromycotina</taxon>
        <taxon>Glomeromycetes</taxon>
        <taxon>Diversisporales</taxon>
        <taxon>Acaulosporaceae</taxon>
        <taxon>Acaulospora</taxon>
    </lineage>
</organism>
<keyword evidence="2" id="KW-1185">Reference proteome</keyword>